<dbReference type="SUPFAM" id="SSF55166">
    <property type="entry name" value="Hedgehog/DD-peptidase"/>
    <property type="match status" value="1"/>
</dbReference>
<evidence type="ECO:0000256" key="5">
    <source>
        <dbReference type="ARBA" id="ARBA00022729"/>
    </source>
</evidence>
<dbReference type="PANTHER" id="PTHR37425:SF1">
    <property type="entry name" value="OUTER MEMBRANE PROTEIN"/>
    <property type="match status" value="1"/>
</dbReference>
<dbReference type="Pfam" id="PF05951">
    <property type="entry name" value="Peptidase_M15_2"/>
    <property type="match status" value="1"/>
</dbReference>
<dbReference type="InterPro" id="IPR009045">
    <property type="entry name" value="Zn_M74/Hedgehog-like"/>
</dbReference>
<evidence type="ECO:0000256" key="4">
    <source>
        <dbReference type="ARBA" id="ARBA00022723"/>
    </source>
</evidence>
<dbReference type="InterPro" id="IPR010275">
    <property type="entry name" value="MepK"/>
</dbReference>
<evidence type="ECO:0000256" key="9">
    <source>
        <dbReference type="ARBA" id="ARBA00023316"/>
    </source>
</evidence>
<keyword evidence="8" id="KW-0482">Metalloprotease</keyword>
<keyword evidence="4" id="KW-0479">Metal-binding</keyword>
<name>A0ABN8DGX9_9VIBR</name>
<evidence type="ECO:0000313" key="13">
    <source>
        <dbReference type="Proteomes" id="UP000838160"/>
    </source>
</evidence>
<protein>
    <recommendedName>
        <fullName evidence="11">Murein endopeptidase K</fullName>
    </recommendedName>
</protein>
<proteinExistence type="inferred from homology"/>
<keyword evidence="7" id="KW-0862">Zinc</keyword>
<dbReference type="Proteomes" id="UP000838160">
    <property type="component" value="Unassembled WGS sequence"/>
</dbReference>
<dbReference type="Gene3D" id="3.30.1380.10">
    <property type="match status" value="1"/>
</dbReference>
<evidence type="ECO:0000256" key="3">
    <source>
        <dbReference type="ARBA" id="ARBA00022670"/>
    </source>
</evidence>
<evidence type="ECO:0000256" key="11">
    <source>
        <dbReference type="ARBA" id="ARBA00093666"/>
    </source>
</evidence>
<keyword evidence="3" id="KW-0645">Protease</keyword>
<gene>
    <name evidence="12" type="ORF">VHP8226_01131</name>
</gene>
<organism evidence="12 13">
    <name type="scientific">Vibrio hippocampi</name>
    <dbReference type="NCBI Taxonomy" id="654686"/>
    <lineage>
        <taxon>Bacteria</taxon>
        <taxon>Pseudomonadati</taxon>
        <taxon>Pseudomonadota</taxon>
        <taxon>Gammaproteobacteria</taxon>
        <taxon>Vibrionales</taxon>
        <taxon>Vibrionaceae</taxon>
        <taxon>Vibrio</taxon>
    </lineage>
</organism>
<keyword evidence="5" id="KW-0732">Signal</keyword>
<evidence type="ECO:0000256" key="7">
    <source>
        <dbReference type="ARBA" id="ARBA00022833"/>
    </source>
</evidence>
<evidence type="ECO:0000256" key="1">
    <source>
        <dbReference type="ARBA" id="ARBA00001947"/>
    </source>
</evidence>
<keyword evidence="9" id="KW-0961">Cell wall biogenesis/degradation</keyword>
<accession>A0ABN8DGX9</accession>
<comment type="similarity">
    <text evidence="10">Belongs to the peptidase M15 family.</text>
</comment>
<dbReference type="CDD" id="cd14844">
    <property type="entry name" value="Zn-DD-carboxypeptidase_like"/>
    <property type="match status" value="1"/>
</dbReference>
<comment type="cofactor">
    <cofactor evidence="1">
        <name>Zn(2+)</name>
        <dbReference type="ChEBI" id="CHEBI:29105"/>
    </cofactor>
</comment>
<sequence>MKMAALGIGASCIPSLGIAKPVSIPRSLALNNLHTGESLESRYFDGTRYIKPELRRLDNLCRDHRRNEVYPMDRILFDQIDEIQRLLGVSSEVLIISGYRSPASNANLRAKSSGVAKKSFHMTGQAIDFRLDGVKLSHVREAALTLRAGGVGYYPRSNFVHIDTGQVRSWRG</sequence>
<comment type="caution">
    <text evidence="12">The sequence shown here is derived from an EMBL/GenBank/DDBJ whole genome shotgun (WGS) entry which is preliminary data.</text>
</comment>
<dbReference type="EMBL" id="CAKLCM010000002">
    <property type="protein sequence ID" value="CAH0525603.1"/>
    <property type="molecule type" value="Genomic_DNA"/>
</dbReference>
<evidence type="ECO:0000256" key="8">
    <source>
        <dbReference type="ARBA" id="ARBA00023049"/>
    </source>
</evidence>
<dbReference type="PANTHER" id="PTHR37425">
    <property type="match status" value="1"/>
</dbReference>
<keyword evidence="6" id="KW-0378">Hydrolase</keyword>
<reference evidence="12" key="1">
    <citation type="submission" date="2021-12" db="EMBL/GenBank/DDBJ databases">
        <authorList>
            <person name="Rodrigo-Torres L."/>
            <person name="Arahal R. D."/>
            <person name="Lucena T."/>
        </authorList>
    </citation>
    <scope>NUCLEOTIDE SEQUENCE</scope>
    <source>
        <strain evidence="12">CECT 8226</strain>
    </source>
</reference>
<evidence type="ECO:0000256" key="6">
    <source>
        <dbReference type="ARBA" id="ARBA00022801"/>
    </source>
</evidence>
<evidence type="ECO:0000256" key="10">
    <source>
        <dbReference type="ARBA" id="ARBA00093448"/>
    </source>
</evidence>
<evidence type="ECO:0000313" key="12">
    <source>
        <dbReference type="EMBL" id="CAH0525603.1"/>
    </source>
</evidence>
<evidence type="ECO:0000256" key="2">
    <source>
        <dbReference type="ARBA" id="ARBA00004776"/>
    </source>
</evidence>
<keyword evidence="13" id="KW-1185">Reference proteome</keyword>
<comment type="pathway">
    <text evidence="2">Cell wall biogenesis; cell wall polysaccharide biosynthesis.</text>
</comment>